<evidence type="ECO:0000313" key="2">
    <source>
        <dbReference type="EMBL" id="CAF4118442.1"/>
    </source>
</evidence>
<gene>
    <name evidence="1" type="ORF">IZO911_LOCUS8871</name>
    <name evidence="2" type="ORF">KXQ929_LOCUS35496</name>
</gene>
<dbReference type="EMBL" id="CAJOBB010005168">
    <property type="protein sequence ID" value="CAF4118442.1"/>
    <property type="molecule type" value="Genomic_DNA"/>
</dbReference>
<protein>
    <submittedName>
        <fullName evidence="1">Uncharacterized protein</fullName>
    </submittedName>
</protein>
<sequence>MDTCQFTYVSLRDGIQRTALGVEQAWEVLCAKLHRDGPGLPNGIHYFTISVDGPQLFAVDTESDSVYYHECGVWCRYVTARDIIFGTIPDDGTGCPPRATADSQQ</sequence>
<dbReference type="EMBL" id="CAJNOE010000061">
    <property type="protein sequence ID" value="CAF0837392.1"/>
    <property type="molecule type" value="Genomic_DNA"/>
</dbReference>
<dbReference type="Proteomes" id="UP000663868">
    <property type="component" value="Unassembled WGS sequence"/>
</dbReference>
<evidence type="ECO:0000313" key="3">
    <source>
        <dbReference type="Proteomes" id="UP000663860"/>
    </source>
</evidence>
<dbReference type="Proteomes" id="UP000663860">
    <property type="component" value="Unassembled WGS sequence"/>
</dbReference>
<name>A0A813V4X7_9BILA</name>
<accession>A0A813V4X7</accession>
<evidence type="ECO:0000313" key="1">
    <source>
        <dbReference type="EMBL" id="CAF0837392.1"/>
    </source>
</evidence>
<dbReference type="AlphaFoldDB" id="A0A813V4X7"/>
<proteinExistence type="predicted"/>
<comment type="caution">
    <text evidence="1">The sequence shown here is derived from an EMBL/GenBank/DDBJ whole genome shotgun (WGS) entry which is preliminary data.</text>
</comment>
<reference evidence="1" key="1">
    <citation type="submission" date="2021-02" db="EMBL/GenBank/DDBJ databases">
        <authorList>
            <person name="Nowell W R."/>
        </authorList>
    </citation>
    <scope>NUCLEOTIDE SEQUENCE</scope>
</reference>
<organism evidence="1 3">
    <name type="scientific">Adineta steineri</name>
    <dbReference type="NCBI Taxonomy" id="433720"/>
    <lineage>
        <taxon>Eukaryota</taxon>
        <taxon>Metazoa</taxon>
        <taxon>Spiralia</taxon>
        <taxon>Gnathifera</taxon>
        <taxon>Rotifera</taxon>
        <taxon>Eurotatoria</taxon>
        <taxon>Bdelloidea</taxon>
        <taxon>Adinetida</taxon>
        <taxon>Adinetidae</taxon>
        <taxon>Adineta</taxon>
    </lineage>
</organism>